<evidence type="ECO:0000313" key="1">
    <source>
        <dbReference type="EMBL" id="CBH97148.1"/>
    </source>
</evidence>
<protein>
    <submittedName>
        <fullName evidence="1">Uncharacterized protein</fullName>
    </submittedName>
</protein>
<name>E6PQE4_9ZZZZ</name>
<accession>E6PQE4</accession>
<dbReference type="EMBL" id="CABM01000042">
    <property type="protein sequence ID" value="CBH97148.1"/>
    <property type="molecule type" value="Genomic_DNA"/>
</dbReference>
<comment type="caution">
    <text evidence="1">The sequence shown here is derived from an EMBL/GenBank/DDBJ whole genome shotgun (WGS) entry which is preliminary data.</text>
</comment>
<proteinExistence type="predicted"/>
<gene>
    <name evidence="1" type="ORF">CARN2_2620</name>
</gene>
<organism evidence="1">
    <name type="scientific">mine drainage metagenome</name>
    <dbReference type="NCBI Taxonomy" id="410659"/>
    <lineage>
        <taxon>unclassified sequences</taxon>
        <taxon>metagenomes</taxon>
        <taxon>ecological metagenomes</taxon>
    </lineage>
</organism>
<dbReference type="AlphaFoldDB" id="E6PQE4"/>
<reference evidence="1" key="1">
    <citation type="submission" date="2009-10" db="EMBL/GenBank/DDBJ databases">
        <title>Diversity of trophic interactions inside an arsenic-rich microbial ecosystem.</title>
        <authorList>
            <person name="Bertin P.N."/>
            <person name="Heinrich-Salmeron A."/>
            <person name="Pelletier E."/>
            <person name="Goulhen-Chollet F."/>
            <person name="Arsene-Ploetze F."/>
            <person name="Gallien S."/>
            <person name="Calteau A."/>
            <person name="Vallenet D."/>
            <person name="Casiot C."/>
            <person name="Chane-Woon-Ming B."/>
            <person name="Giloteaux L."/>
            <person name="Barakat M."/>
            <person name="Bonnefoy V."/>
            <person name="Bruneel O."/>
            <person name="Chandler M."/>
            <person name="Cleiss J."/>
            <person name="Duran R."/>
            <person name="Elbaz-Poulichet F."/>
            <person name="Fonknechten N."/>
            <person name="Lauga B."/>
            <person name="Mornico D."/>
            <person name="Ortet P."/>
            <person name="Schaeffer C."/>
            <person name="Siguier P."/>
            <person name="Alexander Thil Smith A."/>
            <person name="Van Dorsselaer A."/>
            <person name="Weissenbach J."/>
            <person name="Medigue C."/>
            <person name="Le Paslier D."/>
        </authorList>
    </citation>
    <scope>NUCLEOTIDE SEQUENCE</scope>
</reference>
<sequence>MVCHEPTCTLVPGMSTLDNPALGLHDKALGNDLGPQRLLSILPGARAAVAGVTHDLDADAVGLLDGLGTFAAVGAIGVERLQPRNFAAGLRHDLGRRVAILHAGCSERDGQQQAQGVDHQMPLASFDLLARIEPRVAALGGAARALRVDDRRSRLRGSAHAVTPLLAQPVVQGLEHARCGPALERHVGCLPGREGLGQQTPRAPRAQRVAAGVDHVATLKAGRRTSLAIALKQVSHQGPLSIGQIRVHAAGAVAASVGAGIAIALQRRSLRCSALTRAAQRLESLDAGLAQGPAHGHRVDLDACAPKQLSRDFIQRRPRLLLNDPPKHRRVFSVQRTLAARPTGLLAHSALRHPSPRAGLPQYQNNARDIKFVYTLSENHPEPYAPSLPSYFVMAGSRNSVLPRLKPHPYFG</sequence>